<organism evidence="1 2">
    <name type="scientific">Dyadobacter linearis</name>
    <dbReference type="NCBI Taxonomy" id="2823330"/>
    <lineage>
        <taxon>Bacteria</taxon>
        <taxon>Pseudomonadati</taxon>
        <taxon>Bacteroidota</taxon>
        <taxon>Cytophagia</taxon>
        <taxon>Cytophagales</taxon>
        <taxon>Spirosomataceae</taxon>
        <taxon>Dyadobacter</taxon>
    </lineage>
</organism>
<accession>A0ABM8UR77</accession>
<evidence type="ECO:0000313" key="1">
    <source>
        <dbReference type="EMBL" id="CAG5070023.1"/>
    </source>
</evidence>
<proteinExistence type="predicted"/>
<comment type="caution">
    <text evidence="1">The sequence shown here is derived from an EMBL/GenBank/DDBJ whole genome shotgun (WGS) entry which is preliminary data.</text>
</comment>
<protein>
    <submittedName>
        <fullName evidence="1">Uncharacterized protein</fullName>
    </submittedName>
</protein>
<evidence type="ECO:0000313" key="2">
    <source>
        <dbReference type="Proteomes" id="UP000679725"/>
    </source>
</evidence>
<reference evidence="1 2" key="1">
    <citation type="submission" date="2021-04" db="EMBL/GenBank/DDBJ databases">
        <authorList>
            <person name="Rodrigo-Torres L."/>
            <person name="Arahal R. D."/>
            <person name="Lucena T."/>
        </authorList>
    </citation>
    <scope>NUCLEOTIDE SEQUENCE [LARGE SCALE GENOMIC DNA]</scope>
    <source>
        <strain evidence="1 2">CECT 9623</strain>
    </source>
</reference>
<dbReference type="EMBL" id="CAJRAU010000003">
    <property type="protein sequence ID" value="CAG5070023.1"/>
    <property type="molecule type" value="Genomic_DNA"/>
</dbReference>
<sequence>MLLEDIISKYKGTAYKLFKYNDSEGNSIKVAFVFDSQADYLDKYLSFYKSLPNFTELIVLASDGTFKVTNNGIAYFIRHNHQDVFEDRNGNIRGISKSISRQVRNNLIMRINDLASTGNFDEILQIVNECKIPGFGELSVYDTSLRIASFRSLEPDKVYLHAGARTGFEILESKGYLKTGMSRKKYLRKDELPIQFQEGLKMYEVENLACLYKDDFKLLEPLQLNP</sequence>
<dbReference type="Proteomes" id="UP000679725">
    <property type="component" value="Unassembled WGS sequence"/>
</dbReference>
<keyword evidence="2" id="KW-1185">Reference proteome</keyword>
<gene>
    <name evidence="1" type="ORF">DYBT9623_02763</name>
</gene>
<name>A0ABM8UR77_9BACT</name>